<accession>A0A6C0ISB9</accession>
<dbReference type="Gene3D" id="3.20.20.190">
    <property type="entry name" value="Phosphatidylinositol (PI) phosphodiesterase"/>
    <property type="match status" value="1"/>
</dbReference>
<evidence type="ECO:0000259" key="2">
    <source>
        <dbReference type="Pfam" id="PF00388"/>
    </source>
</evidence>
<keyword evidence="1" id="KW-0472">Membrane</keyword>
<dbReference type="InterPro" id="IPR000909">
    <property type="entry name" value="PLipase_C_PInositol-sp_X_dom"/>
</dbReference>
<feature type="domain" description="Phosphatidylinositol-specific phospholipase C X" evidence="2">
    <location>
        <begin position="84"/>
        <end position="224"/>
    </location>
</feature>
<name>A0A6C0ISB9_9ZZZZ</name>
<feature type="transmembrane region" description="Helical" evidence="1">
    <location>
        <begin position="6"/>
        <end position="24"/>
    </location>
</feature>
<organism evidence="3">
    <name type="scientific">viral metagenome</name>
    <dbReference type="NCBI Taxonomy" id="1070528"/>
    <lineage>
        <taxon>unclassified sequences</taxon>
        <taxon>metagenomes</taxon>
        <taxon>organismal metagenomes</taxon>
    </lineage>
</organism>
<dbReference type="GO" id="GO:0008081">
    <property type="term" value="F:phosphoric diester hydrolase activity"/>
    <property type="evidence" value="ECO:0007669"/>
    <property type="project" value="InterPro"/>
</dbReference>
<dbReference type="AlphaFoldDB" id="A0A6C0ISB9"/>
<keyword evidence="1" id="KW-0812">Transmembrane</keyword>
<keyword evidence="1" id="KW-1133">Transmembrane helix</keyword>
<protein>
    <recommendedName>
        <fullName evidence="2">Phosphatidylinositol-specific phospholipase C X domain-containing protein</fullName>
    </recommendedName>
</protein>
<dbReference type="InterPro" id="IPR017946">
    <property type="entry name" value="PLC-like_Pdiesterase_TIM-brl"/>
</dbReference>
<dbReference type="SUPFAM" id="SSF51695">
    <property type="entry name" value="PLC-like phosphodiesterases"/>
    <property type="match status" value="1"/>
</dbReference>
<sequence length="366" mass="42079">MKLQTILIVISICILFYLFSKFLFIHARQWLNVRESFENKKCSIDACEGATEGFFGSPDSELSSLNNKSVPVQVSSTNKEQSNEILRDYAIKGSYNSAITGNYANTEMIKYVLERGCRFLDFEVFLIDNKPQVSYSVDKTFETRETENSVLLDNALISAVSAAFARPSPNYEDPLFIQLRVKSKDHSIYKMIAKSVDYSLRTKLYKKPVDGNTKLSEIMGKVVLVFDKSYERNYADYSKCEKDEKACYDLTKYINIESGTSSLFSSTFTEILTESTYPLTIKDGCDLCTNVDKYRLSVPSKRIKNEKNPELKELVLGHASQINLFRFYLKGEELDEYEEFFNNFQSSFVPLASVIQYYKNQEEIEE</sequence>
<dbReference type="EMBL" id="MN740240">
    <property type="protein sequence ID" value="QHT95405.1"/>
    <property type="molecule type" value="Genomic_DNA"/>
</dbReference>
<dbReference type="GO" id="GO:0006629">
    <property type="term" value="P:lipid metabolic process"/>
    <property type="evidence" value="ECO:0007669"/>
    <property type="project" value="InterPro"/>
</dbReference>
<reference evidence="3" key="1">
    <citation type="journal article" date="2020" name="Nature">
        <title>Giant virus diversity and host interactions through global metagenomics.</title>
        <authorList>
            <person name="Schulz F."/>
            <person name="Roux S."/>
            <person name="Paez-Espino D."/>
            <person name="Jungbluth S."/>
            <person name="Walsh D.A."/>
            <person name="Denef V.J."/>
            <person name="McMahon K.D."/>
            <person name="Konstantinidis K.T."/>
            <person name="Eloe-Fadrosh E.A."/>
            <person name="Kyrpides N.C."/>
            <person name="Woyke T."/>
        </authorList>
    </citation>
    <scope>NUCLEOTIDE SEQUENCE</scope>
    <source>
        <strain evidence="3">GVMAG-M-3300024261-8</strain>
    </source>
</reference>
<evidence type="ECO:0000313" key="3">
    <source>
        <dbReference type="EMBL" id="QHT95405.1"/>
    </source>
</evidence>
<dbReference type="Pfam" id="PF00388">
    <property type="entry name" value="PI-PLC-X"/>
    <property type="match status" value="1"/>
</dbReference>
<evidence type="ECO:0000256" key="1">
    <source>
        <dbReference type="SAM" id="Phobius"/>
    </source>
</evidence>
<proteinExistence type="predicted"/>